<comment type="cofactor">
    <cofactor evidence="1">
        <name>FMN</name>
        <dbReference type="ChEBI" id="CHEBI:58210"/>
    </cofactor>
</comment>
<dbReference type="GO" id="GO:0050660">
    <property type="term" value="F:flavin adenine dinucleotide binding"/>
    <property type="evidence" value="ECO:0007669"/>
    <property type="project" value="TreeGrafter"/>
</dbReference>
<dbReference type="PANTHER" id="PTHR19384:SF128">
    <property type="entry name" value="NADPH OXIDOREDUCTASE A"/>
    <property type="match status" value="1"/>
</dbReference>
<evidence type="ECO:0000313" key="7">
    <source>
        <dbReference type="EMBL" id="AKO52822.1"/>
    </source>
</evidence>
<evidence type="ECO:0000256" key="4">
    <source>
        <dbReference type="ARBA" id="ARBA00022982"/>
    </source>
</evidence>
<dbReference type="SUPFAM" id="SSF52218">
    <property type="entry name" value="Flavoproteins"/>
    <property type="match status" value="1"/>
</dbReference>
<name>A0A0H4ICS4_9GAMM</name>
<dbReference type="Pfam" id="PF00258">
    <property type="entry name" value="Flavodoxin_1"/>
    <property type="match status" value="1"/>
</dbReference>
<evidence type="ECO:0000256" key="3">
    <source>
        <dbReference type="ARBA" id="ARBA00022643"/>
    </source>
</evidence>
<dbReference type="Gene3D" id="3.40.50.360">
    <property type="match status" value="1"/>
</dbReference>
<gene>
    <name evidence="7" type="ORF">ABA45_10765</name>
</gene>
<feature type="transmembrane region" description="Helical" evidence="5">
    <location>
        <begin position="31"/>
        <end position="48"/>
    </location>
</feature>
<dbReference type="KEGG" id="mpq:ABA45_10765"/>
<dbReference type="PATRIC" id="fig|330734.3.peg.2263"/>
<evidence type="ECO:0000313" key="8">
    <source>
        <dbReference type="Proteomes" id="UP000036406"/>
    </source>
</evidence>
<dbReference type="PROSITE" id="PS50902">
    <property type="entry name" value="FLAVODOXIN_LIKE"/>
    <property type="match status" value="1"/>
</dbReference>
<dbReference type="EMBL" id="CP011494">
    <property type="protein sequence ID" value="AKO52822.1"/>
    <property type="molecule type" value="Genomic_DNA"/>
</dbReference>
<dbReference type="InterPro" id="IPR001094">
    <property type="entry name" value="Flavdoxin-like"/>
</dbReference>
<keyword evidence="5" id="KW-1133">Transmembrane helix</keyword>
<proteinExistence type="predicted"/>
<sequence length="206" mass="22527">MKSLAAAGIVVMLAATAWVWQLELLSAARQWVASAALLAYAAMLAVYYQRLKWQLSHALAQSVDYLVAYATETGTARALAQKTCKRLEQCGFCAQIVELNQLAGCPIAKRGLLVVASTSGNGDAPRTGNSWLIENNSLQPWQGACFAVLALGDRNYSQFCGFGIAVASHLQQSGLLPLFDPVLVHQADPQSVDFWFRQLKHQHHRK</sequence>
<accession>A0A0H4ICS4</accession>
<dbReference type="InterPro" id="IPR008254">
    <property type="entry name" value="Flavodoxin/NO_synth"/>
</dbReference>
<evidence type="ECO:0000256" key="2">
    <source>
        <dbReference type="ARBA" id="ARBA00022630"/>
    </source>
</evidence>
<dbReference type="AlphaFoldDB" id="A0A0H4ICS4"/>
<evidence type="ECO:0000256" key="5">
    <source>
        <dbReference type="SAM" id="Phobius"/>
    </source>
</evidence>
<dbReference type="InterPro" id="IPR029039">
    <property type="entry name" value="Flavoprotein-like_sf"/>
</dbReference>
<protein>
    <recommendedName>
        <fullName evidence="6">Flavodoxin-like domain-containing protein</fullName>
    </recommendedName>
</protein>
<keyword evidence="5" id="KW-0472">Membrane</keyword>
<organism evidence="7 8">
    <name type="scientific">Marinobacter psychrophilus</name>
    <dbReference type="NCBI Taxonomy" id="330734"/>
    <lineage>
        <taxon>Bacteria</taxon>
        <taxon>Pseudomonadati</taxon>
        <taxon>Pseudomonadota</taxon>
        <taxon>Gammaproteobacteria</taxon>
        <taxon>Pseudomonadales</taxon>
        <taxon>Marinobacteraceae</taxon>
        <taxon>Marinobacter</taxon>
    </lineage>
</organism>
<keyword evidence="4" id="KW-0249">Electron transport</keyword>
<evidence type="ECO:0000259" key="6">
    <source>
        <dbReference type="PROSITE" id="PS50902"/>
    </source>
</evidence>
<evidence type="ECO:0000256" key="1">
    <source>
        <dbReference type="ARBA" id="ARBA00001917"/>
    </source>
</evidence>
<keyword evidence="3" id="KW-0288">FMN</keyword>
<feature type="domain" description="Flavodoxin-like" evidence="6">
    <location>
        <begin position="65"/>
        <end position="200"/>
    </location>
</feature>
<keyword evidence="8" id="KW-1185">Reference proteome</keyword>
<dbReference type="PANTHER" id="PTHR19384">
    <property type="entry name" value="NITRIC OXIDE SYNTHASE-RELATED"/>
    <property type="match status" value="1"/>
</dbReference>
<reference evidence="7 8" key="1">
    <citation type="submission" date="2015-05" db="EMBL/GenBank/DDBJ databases">
        <title>Complete genome of Marinobacter psychrophilus strain 20041T isolated from sea-ice of the Canadian Basin.</title>
        <authorList>
            <person name="Song L."/>
            <person name="Ren L."/>
            <person name="Yu Y."/>
            <person name="Wang X."/>
        </authorList>
    </citation>
    <scope>NUCLEOTIDE SEQUENCE [LARGE SCALE GENOMIC DNA]</scope>
    <source>
        <strain evidence="7 8">20041</strain>
    </source>
</reference>
<dbReference type="Proteomes" id="UP000036406">
    <property type="component" value="Chromosome"/>
</dbReference>
<dbReference type="GO" id="GO:0005829">
    <property type="term" value="C:cytosol"/>
    <property type="evidence" value="ECO:0007669"/>
    <property type="project" value="TreeGrafter"/>
</dbReference>
<dbReference type="GO" id="GO:0016655">
    <property type="term" value="F:oxidoreductase activity, acting on NAD(P)H, quinone or similar compound as acceptor"/>
    <property type="evidence" value="ECO:0007669"/>
    <property type="project" value="UniProtKB-ARBA"/>
</dbReference>
<dbReference type="RefSeq" id="WP_048386025.1">
    <property type="nucleotide sequence ID" value="NZ_CP011494.1"/>
</dbReference>
<keyword evidence="4" id="KW-0813">Transport</keyword>
<dbReference type="STRING" id="330734.ABA45_10765"/>
<keyword evidence="5" id="KW-0812">Transmembrane</keyword>
<dbReference type="PRINTS" id="PR00369">
    <property type="entry name" value="FLAVODOXIN"/>
</dbReference>
<dbReference type="GO" id="GO:0010181">
    <property type="term" value="F:FMN binding"/>
    <property type="evidence" value="ECO:0007669"/>
    <property type="project" value="InterPro"/>
</dbReference>
<keyword evidence="2" id="KW-0285">Flavoprotein</keyword>